<gene>
    <name evidence="1" type="ORF">AMECASPLE_014995</name>
</gene>
<protein>
    <submittedName>
        <fullName evidence="1">Uncharacterized protein</fullName>
    </submittedName>
</protein>
<accession>A0ABV0XEW2</accession>
<evidence type="ECO:0000313" key="2">
    <source>
        <dbReference type="Proteomes" id="UP001469553"/>
    </source>
</evidence>
<sequence length="110" mass="12657">MVGSKSLVNCTKNNQTKRAVKIPNGAIQTRESMVIDTFGYILDRKFGRSKKAIYVVKCEKQTKQRWSHISFVQHLLWCPDLSPQVFKQFTPWDLTKTTHMALLGASRNDN</sequence>
<proteinExistence type="predicted"/>
<dbReference type="Proteomes" id="UP001469553">
    <property type="component" value="Unassembled WGS sequence"/>
</dbReference>
<keyword evidence="2" id="KW-1185">Reference proteome</keyword>
<dbReference type="EMBL" id="JAHRIP010001038">
    <property type="protein sequence ID" value="MEQ2280001.1"/>
    <property type="molecule type" value="Genomic_DNA"/>
</dbReference>
<evidence type="ECO:0000313" key="1">
    <source>
        <dbReference type="EMBL" id="MEQ2280001.1"/>
    </source>
</evidence>
<comment type="caution">
    <text evidence="1">The sequence shown here is derived from an EMBL/GenBank/DDBJ whole genome shotgun (WGS) entry which is preliminary data.</text>
</comment>
<name>A0ABV0XEW2_9TELE</name>
<reference evidence="1 2" key="1">
    <citation type="submission" date="2021-06" db="EMBL/GenBank/DDBJ databases">
        <authorList>
            <person name="Palmer J.M."/>
        </authorList>
    </citation>
    <scope>NUCLEOTIDE SEQUENCE [LARGE SCALE GENOMIC DNA]</scope>
    <source>
        <strain evidence="1 2">AS_MEX2019</strain>
        <tissue evidence="1">Muscle</tissue>
    </source>
</reference>
<organism evidence="1 2">
    <name type="scientific">Ameca splendens</name>
    <dbReference type="NCBI Taxonomy" id="208324"/>
    <lineage>
        <taxon>Eukaryota</taxon>
        <taxon>Metazoa</taxon>
        <taxon>Chordata</taxon>
        <taxon>Craniata</taxon>
        <taxon>Vertebrata</taxon>
        <taxon>Euteleostomi</taxon>
        <taxon>Actinopterygii</taxon>
        <taxon>Neopterygii</taxon>
        <taxon>Teleostei</taxon>
        <taxon>Neoteleostei</taxon>
        <taxon>Acanthomorphata</taxon>
        <taxon>Ovalentaria</taxon>
        <taxon>Atherinomorphae</taxon>
        <taxon>Cyprinodontiformes</taxon>
        <taxon>Goodeidae</taxon>
        <taxon>Ameca</taxon>
    </lineage>
</organism>